<feature type="chain" id="PRO_5015542269" description="Tetratricopeptide repeat protein" evidence="2">
    <location>
        <begin position="20"/>
        <end position="696"/>
    </location>
</feature>
<sequence>MARAGLLLALLGSSVQATATLSGRTLTVEPEGTGPRWQRTFPASWGPLTGPLELEGRVLLGAGPAVYELGAGGVAVARADLSGVVTSLDASGGVVRVSTELAGLTERFTLDPASGLSVQERVVPPPVPEVSGWLARVADTTPAGELGRAAALDPLNPFLAVREARAVRADAYAALSAVRRALGGTLPFPAWVALAARLDSAGFPSAADLALDRARRDAAARGIDPAVTVSRGALKAYGDPAGYVSTLLDQRRLARAGVWMAYLRELHPRFEGGEALYARYAQALEAQGREGEAGEWRQFSRSLRAGTLYNLGPEGLRGVRDAARLAMLGLGAALLSGLLAVAVRAWRPQAQDTAALGGRYRSWLRHPLSRARRVFVAYASPGERLTLFLLALSLLVVTGGLHWANLAGAGLRSPALASGTYGGGWGGAQLSALALRPGPDAALLAGLSAQLDGEDAQAREVYAAADTDPCVRNNLGVIAQTRGDEPQARELYRAALSARPDLEAAAFNLGLNPGTPEAAFQRTYRPGVPRLCYPDQRRLTRAVTGDLSVTLRGALREPLSLLDPSGGGSPRLGLALLGSGVLAALLALALLLPASVPAPAQARPLAYRALALLLPGSSLLDSPWGSVLLLAWGALLSALFPATGLVAVPDLPGLTLEGTRTALVAGLVLVYALNLLAFVAAELRHARRRRREASGA</sequence>
<feature type="transmembrane region" description="Helical" evidence="1">
    <location>
        <begin position="661"/>
        <end position="681"/>
    </location>
</feature>
<protein>
    <recommendedName>
        <fullName evidence="5">Tetratricopeptide repeat protein</fullName>
    </recommendedName>
</protein>
<dbReference type="SUPFAM" id="SSF48452">
    <property type="entry name" value="TPR-like"/>
    <property type="match status" value="1"/>
</dbReference>
<evidence type="ECO:0000256" key="2">
    <source>
        <dbReference type="SAM" id="SignalP"/>
    </source>
</evidence>
<keyword evidence="2" id="KW-0732">Signal</keyword>
<keyword evidence="1" id="KW-0472">Membrane</keyword>
<evidence type="ECO:0000256" key="1">
    <source>
        <dbReference type="SAM" id="Phobius"/>
    </source>
</evidence>
<dbReference type="Proteomes" id="UP000240317">
    <property type="component" value="Unassembled WGS sequence"/>
</dbReference>
<feature type="signal peptide" evidence="2">
    <location>
        <begin position="1"/>
        <end position="19"/>
    </location>
</feature>
<keyword evidence="1" id="KW-1133">Transmembrane helix</keyword>
<reference evidence="3 4" key="1">
    <citation type="submission" date="2018-03" db="EMBL/GenBank/DDBJ databases">
        <title>Draft genome of Deinococcus sp. OD32.</title>
        <authorList>
            <person name="Wang X.-P."/>
            <person name="Du Z.-J."/>
        </authorList>
    </citation>
    <scope>NUCLEOTIDE SEQUENCE [LARGE SCALE GENOMIC DNA]</scope>
    <source>
        <strain evidence="3 4">OD32</strain>
    </source>
</reference>
<feature type="transmembrane region" description="Helical" evidence="1">
    <location>
        <begin position="385"/>
        <end position="404"/>
    </location>
</feature>
<accession>A0A2T3W6W0</accession>
<gene>
    <name evidence="3" type="ORF">C8263_12165</name>
</gene>
<dbReference type="Gene3D" id="1.25.40.10">
    <property type="entry name" value="Tetratricopeptide repeat domain"/>
    <property type="match status" value="1"/>
</dbReference>
<dbReference type="OrthoDB" id="53569at2"/>
<dbReference type="EMBL" id="PYSV01000011">
    <property type="protein sequence ID" value="PTA67629.1"/>
    <property type="molecule type" value="Genomic_DNA"/>
</dbReference>
<feature type="transmembrane region" description="Helical" evidence="1">
    <location>
        <begin position="572"/>
        <end position="592"/>
    </location>
</feature>
<keyword evidence="4" id="KW-1185">Reference proteome</keyword>
<organism evidence="3 4">
    <name type="scientific">Deinococcus arcticus</name>
    <dbReference type="NCBI Taxonomy" id="2136176"/>
    <lineage>
        <taxon>Bacteria</taxon>
        <taxon>Thermotogati</taxon>
        <taxon>Deinococcota</taxon>
        <taxon>Deinococci</taxon>
        <taxon>Deinococcales</taxon>
        <taxon>Deinococcaceae</taxon>
        <taxon>Deinococcus</taxon>
    </lineage>
</organism>
<dbReference type="InterPro" id="IPR011990">
    <property type="entry name" value="TPR-like_helical_dom_sf"/>
</dbReference>
<evidence type="ECO:0000313" key="4">
    <source>
        <dbReference type="Proteomes" id="UP000240317"/>
    </source>
</evidence>
<evidence type="ECO:0000313" key="3">
    <source>
        <dbReference type="EMBL" id="PTA67629.1"/>
    </source>
</evidence>
<evidence type="ECO:0008006" key="5">
    <source>
        <dbReference type="Google" id="ProtNLM"/>
    </source>
</evidence>
<comment type="caution">
    <text evidence="3">The sequence shown here is derived from an EMBL/GenBank/DDBJ whole genome shotgun (WGS) entry which is preliminary data.</text>
</comment>
<proteinExistence type="predicted"/>
<name>A0A2T3W6W0_9DEIO</name>
<keyword evidence="1" id="KW-0812">Transmembrane</keyword>
<dbReference type="AlphaFoldDB" id="A0A2T3W6W0"/>
<feature type="transmembrane region" description="Helical" evidence="1">
    <location>
        <begin position="627"/>
        <end position="649"/>
    </location>
</feature>